<dbReference type="Pfam" id="PF10861">
    <property type="entry name" value="DUF2784"/>
    <property type="match status" value="1"/>
</dbReference>
<protein>
    <submittedName>
        <fullName evidence="2">Putative membrane protein</fullName>
    </submittedName>
</protein>
<evidence type="ECO:0000256" key="1">
    <source>
        <dbReference type="SAM" id="Phobius"/>
    </source>
</evidence>
<proteinExistence type="predicted"/>
<name>A0A0W8FLW5_9ZZZZ</name>
<organism evidence="2">
    <name type="scientific">hydrocarbon metagenome</name>
    <dbReference type="NCBI Taxonomy" id="938273"/>
    <lineage>
        <taxon>unclassified sequences</taxon>
        <taxon>metagenomes</taxon>
        <taxon>ecological metagenomes</taxon>
    </lineage>
</organism>
<accession>A0A0W8FLW5</accession>
<dbReference type="InterPro" id="IPR021218">
    <property type="entry name" value="DUF2784"/>
</dbReference>
<keyword evidence="1" id="KW-1133">Transmembrane helix</keyword>
<sequence length="123" mass="13831">MHSLLADLIVLAHFLFIVFVICGGLLVIRWPKVAFIHLPAATWGAIVEFFGWICPLTPLENHFRNLAGHTQYSGDFILRYLVPVIYPDTLTSTIQTVLGIAVIVINVFVYTIAIRKHKNTASR</sequence>
<evidence type="ECO:0000313" key="2">
    <source>
        <dbReference type="EMBL" id="KUG21852.1"/>
    </source>
</evidence>
<keyword evidence="1" id="KW-0472">Membrane</keyword>
<keyword evidence="1" id="KW-0812">Transmembrane</keyword>
<dbReference type="AlphaFoldDB" id="A0A0W8FLW5"/>
<dbReference type="EMBL" id="LNQE01001015">
    <property type="protein sequence ID" value="KUG21852.1"/>
    <property type="molecule type" value="Genomic_DNA"/>
</dbReference>
<feature type="transmembrane region" description="Helical" evidence="1">
    <location>
        <begin position="93"/>
        <end position="113"/>
    </location>
</feature>
<feature type="transmembrane region" description="Helical" evidence="1">
    <location>
        <begin position="35"/>
        <end position="53"/>
    </location>
</feature>
<gene>
    <name evidence="2" type="ORF">ASZ90_008391</name>
</gene>
<comment type="caution">
    <text evidence="2">The sequence shown here is derived from an EMBL/GenBank/DDBJ whole genome shotgun (WGS) entry which is preliminary data.</text>
</comment>
<feature type="transmembrane region" description="Helical" evidence="1">
    <location>
        <begin position="6"/>
        <end position="28"/>
    </location>
</feature>
<reference evidence="2" key="1">
    <citation type="journal article" date="2015" name="Proc. Natl. Acad. Sci. U.S.A.">
        <title>Networks of energetic and metabolic interactions define dynamics in microbial communities.</title>
        <authorList>
            <person name="Embree M."/>
            <person name="Liu J.K."/>
            <person name="Al-Bassam M.M."/>
            <person name="Zengler K."/>
        </authorList>
    </citation>
    <scope>NUCLEOTIDE SEQUENCE</scope>
</reference>